<evidence type="ECO:0000313" key="2">
    <source>
        <dbReference type="Proteomes" id="UP000051660"/>
    </source>
</evidence>
<dbReference type="RefSeq" id="WP_057857301.1">
    <property type="nucleotide sequence ID" value="NZ_LLYB01000047.1"/>
</dbReference>
<dbReference type="InterPro" id="IPR050238">
    <property type="entry name" value="DNA_Rep/Repair_Clamp_Loader"/>
</dbReference>
<comment type="caution">
    <text evidence="1">The sequence shown here is derived from an EMBL/GenBank/DDBJ whole genome shotgun (WGS) entry which is preliminary data.</text>
</comment>
<protein>
    <submittedName>
        <fullName evidence="1">Uncharacterized protein</fullName>
    </submittedName>
</protein>
<dbReference type="AlphaFoldDB" id="A0A0R3N8U9"/>
<dbReference type="Gene3D" id="3.40.50.300">
    <property type="entry name" value="P-loop containing nucleotide triphosphate hydrolases"/>
    <property type="match status" value="1"/>
</dbReference>
<organism evidence="1 2">
    <name type="scientific">Bradyrhizobium lablabi</name>
    <dbReference type="NCBI Taxonomy" id="722472"/>
    <lineage>
        <taxon>Bacteria</taxon>
        <taxon>Pseudomonadati</taxon>
        <taxon>Pseudomonadota</taxon>
        <taxon>Alphaproteobacteria</taxon>
        <taxon>Hyphomicrobiales</taxon>
        <taxon>Nitrobacteraceae</taxon>
        <taxon>Bradyrhizobium</taxon>
    </lineage>
</organism>
<dbReference type="Pfam" id="PF13177">
    <property type="entry name" value="DNA_pol3_delta2"/>
    <property type="match status" value="1"/>
</dbReference>
<gene>
    <name evidence="1" type="ORF">CQ14_21265</name>
</gene>
<dbReference type="EMBL" id="LLYB01000047">
    <property type="protein sequence ID" value="KRR26208.1"/>
    <property type="molecule type" value="Genomic_DNA"/>
</dbReference>
<dbReference type="GO" id="GO:0006261">
    <property type="term" value="P:DNA-templated DNA replication"/>
    <property type="evidence" value="ECO:0007669"/>
    <property type="project" value="TreeGrafter"/>
</dbReference>
<dbReference type="SUPFAM" id="SSF52540">
    <property type="entry name" value="P-loop containing nucleoside triphosphate hydrolases"/>
    <property type="match status" value="1"/>
</dbReference>
<dbReference type="InterPro" id="IPR027417">
    <property type="entry name" value="P-loop_NTPase"/>
</dbReference>
<dbReference type="PANTHER" id="PTHR11669:SF0">
    <property type="entry name" value="PROTEIN STICHEL-LIKE 2"/>
    <property type="match status" value="1"/>
</dbReference>
<accession>A0A0R3N8U9</accession>
<dbReference type="Proteomes" id="UP000051660">
    <property type="component" value="Unassembled WGS sequence"/>
</dbReference>
<evidence type="ECO:0000313" key="1">
    <source>
        <dbReference type="EMBL" id="KRR26208.1"/>
    </source>
</evidence>
<reference evidence="1 2" key="1">
    <citation type="submission" date="2014-03" db="EMBL/GenBank/DDBJ databases">
        <title>Bradyrhizobium valentinum sp. nov., isolated from effective nodules of Lupinus mariae-josephae, a lupine endemic of basic-lime soils in Eastern Spain.</title>
        <authorList>
            <person name="Duran D."/>
            <person name="Rey L."/>
            <person name="Navarro A."/>
            <person name="Busquets A."/>
            <person name="Imperial J."/>
            <person name="Ruiz-Argueso T."/>
        </authorList>
    </citation>
    <scope>NUCLEOTIDE SEQUENCE [LARGE SCALE GENOMIC DNA]</scope>
    <source>
        <strain evidence="1 2">CCBAU 23086</strain>
    </source>
</reference>
<dbReference type="PANTHER" id="PTHR11669">
    <property type="entry name" value="REPLICATION FACTOR C / DNA POLYMERASE III GAMMA-TAU SUBUNIT"/>
    <property type="match status" value="1"/>
</dbReference>
<dbReference type="OrthoDB" id="7975100at2"/>
<sequence length="777" mass="87241">MLDVEFLLDPPSSFDRPLIYRYRSGYLRTPLKKVMHALAEQEHCVLVQCAAVELPSFCAGGSLFPSVALCDLPAPSNGRSNPDDILALQALSTEGAKTAILFVEEGHALLKHPEWLIAKQASLVVEEPVITAPTVAPVLEYLVRQSEFVRNRDLMNQDEFRSYFDELIAERDSMELPDFAQEFDRTVLLHVDPKTGRFLGCGAIRKQQVNPNRIVQPLRGLVERRDPLQLSDLLRGLAVRFPSGRTGREVADELAKHAQTLFKPGVDRQFRLRNRAGRRGLSALPGYDTSKTNVWLWAAIVLAFTPRLFRIELQEAGRRPVADLSLVTVDQMGREFLRRIAQEDEGDPLSGLWPELEEVILGARKEDEKEITVQGKLEQLLKLQMEPRSPNEPRWIGSLRMILADDRAAAAVRLNNSPAETAKRPELPRHCNPRTFADVIGQQATVEGLRRRLQHNDSTPLILYGPEGVGKRTLARLYAKGLLCDGVSSGNPRPCGRCESCLQFEAREVLDYIEFDAGAPHAADYVRKNLLKNLQYASFSRHRPVLVSNPDKSPRLVDMCLKTLETHSELTRFIFTVSDIRAMSDTGKSRCDVYRLSRLDNESAKNLGKRFLEPCISTDERAIDLLVAEANGVPRRLLELSAAISSSNATTIGQVRRILGLDWVADAISLCRSLLSPPKVEEGTPQLPPAWHRREAVGRVRLIFAEIHCVHENGKARRSAFLHLAGDPINELALALRDRAIETGVSFRDLWAAISQLWAADNHDFWSAWWKARALLR</sequence>
<proteinExistence type="predicted"/>
<name>A0A0R3N8U9_9BRAD</name>